<evidence type="ECO:0000256" key="2">
    <source>
        <dbReference type="SAM" id="Phobius"/>
    </source>
</evidence>
<dbReference type="EMBL" id="BDQK01000017">
    <property type="protein sequence ID" value="GBF82636.1"/>
    <property type="molecule type" value="Genomic_DNA"/>
</dbReference>
<keyword evidence="2" id="KW-0812">Transmembrane</keyword>
<dbReference type="AlphaFoldDB" id="A0A401IN23"/>
<keyword evidence="4" id="KW-1185">Reference proteome</keyword>
<evidence type="ECO:0000313" key="4">
    <source>
        <dbReference type="Proteomes" id="UP000287247"/>
    </source>
</evidence>
<gene>
    <name evidence="3" type="ORF">AsFPU1_4066</name>
</gene>
<reference evidence="4" key="1">
    <citation type="submission" date="2017-05" db="EMBL/GenBank/DDBJ databases">
        <title>Physiological properties and genetic analysis related to exopolysaccharide production of fresh-water unicellular cyanobacterium Aphanothece sacrum, Suizenji Nori, that has been cultured as a food source in Japan.</title>
        <authorList>
            <person name="Kanesaki Y."/>
            <person name="Yoshikawa S."/>
            <person name="Ohki K."/>
        </authorList>
    </citation>
    <scope>NUCLEOTIDE SEQUENCE [LARGE SCALE GENOMIC DNA]</scope>
    <source>
        <strain evidence="4">FPU1</strain>
    </source>
</reference>
<dbReference type="OrthoDB" id="426436at2"/>
<evidence type="ECO:0000313" key="3">
    <source>
        <dbReference type="EMBL" id="GBF82636.1"/>
    </source>
</evidence>
<keyword evidence="2" id="KW-1133">Transmembrane helix</keyword>
<keyword evidence="2" id="KW-0472">Membrane</keyword>
<comment type="caution">
    <text evidence="3">The sequence shown here is derived from an EMBL/GenBank/DDBJ whole genome shotgun (WGS) entry which is preliminary data.</text>
</comment>
<feature type="transmembrane region" description="Helical" evidence="2">
    <location>
        <begin position="82"/>
        <end position="106"/>
    </location>
</feature>
<organism evidence="3 4">
    <name type="scientific">Aphanothece sacrum FPU1</name>
    <dbReference type="NCBI Taxonomy" id="1920663"/>
    <lineage>
        <taxon>Bacteria</taxon>
        <taxon>Bacillati</taxon>
        <taxon>Cyanobacteriota</taxon>
        <taxon>Cyanophyceae</taxon>
        <taxon>Oscillatoriophycideae</taxon>
        <taxon>Chroococcales</taxon>
        <taxon>Aphanothecaceae</taxon>
        <taxon>Aphanothece</taxon>
    </lineage>
</organism>
<dbReference type="RefSeq" id="WP_124976666.1">
    <property type="nucleotide sequence ID" value="NZ_BDQK01000017.1"/>
</dbReference>
<keyword evidence="1" id="KW-0175">Coiled coil</keyword>
<evidence type="ECO:0000256" key="1">
    <source>
        <dbReference type="SAM" id="Coils"/>
    </source>
</evidence>
<feature type="coiled-coil region" evidence="1">
    <location>
        <begin position="13"/>
        <end position="40"/>
    </location>
</feature>
<accession>A0A401IN23</accession>
<protein>
    <submittedName>
        <fullName evidence="3">Uncharacterized protein</fullName>
    </submittedName>
</protein>
<dbReference type="Proteomes" id="UP000287247">
    <property type="component" value="Unassembled WGS sequence"/>
</dbReference>
<dbReference type="Gene3D" id="1.20.120.20">
    <property type="entry name" value="Apolipoprotein"/>
    <property type="match status" value="1"/>
</dbReference>
<sequence>MSVTIESDLKEILNKFDQKLDKLDSKIDKLSENVDRKIDQLSQDVDQKFNKLSEDVNSVKVSVVRLEEKVEGLSKRAESQEFVSRGVLIGLIVAILGGAAKLLGFVGNP</sequence>
<proteinExistence type="predicted"/>
<name>A0A401IN23_APHSA</name>